<dbReference type="SMART" id="SM00195">
    <property type="entry name" value="DSPc"/>
    <property type="match status" value="1"/>
</dbReference>
<dbReference type="PROSITE" id="PS50054">
    <property type="entry name" value="TYR_PHOSPHATASE_DUAL"/>
    <property type="match status" value="1"/>
</dbReference>
<reference evidence="8" key="1">
    <citation type="submission" date="2021-01" db="EMBL/GenBank/DDBJ databases">
        <authorList>
            <person name="Corre E."/>
            <person name="Pelletier E."/>
            <person name="Niang G."/>
            <person name="Scheremetjew M."/>
            <person name="Finn R."/>
            <person name="Kale V."/>
            <person name="Holt S."/>
            <person name="Cochrane G."/>
            <person name="Meng A."/>
            <person name="Brown T."/>
            <person name="Cohen L."/>
        </authorList>
    </citation>
    <scope>NUCLEOTIDE SEQUENCE</scope>
    <source>
        <strain evidence="8">SAG 36.94</strain>
    </source>
</reference>
<feature type="domain" description="Tyrosine-protein phosphatase" evidence="6">
    <location>
        <begin position="47"/>
        <end position="195"/>
    </location>
</feature>
<dbReference type="GO" id="GO:0005737">
    <property type="term" value="C:cytoplasm"/>
    <property type="evidence" value="ECO:0007669"/>
    <property type="project" value="TreeGrafter"/>
</dbReference>
<evidence type="ECO:0000259" key="7">
    <source>
        <dbReference type="PROSITE" id="PS50056"/>
    </source>
</evidence>
<evidence type="ECO:0000256" key="2">
    <source>
        <dbReference type="ARBA" id="ARBA00013064"/>
    </source>
</evidence>
<dbReference type="EMBL" id="HBGH01008715">
    <property type="protein sequence ID" value="CAD9232695.1"/>
    <property type="molecule type" value="Transcribed_RNA"/>
</dbReference>
<dbReference type="Pfam" id="PF00782">
    <property type="entry name" value="DSPc"/>
    <property type="match status" value="1"/>
</dbReference>
<evidence type="ECO:0000313" key="8">
    <source>
        <dbReference type="EMBL" id="CAD9232695.1"/>
    </source>
</evidence>
<name>A0A7S1TCR3_9RHOD</name>
<evidence type="ECO:0000256" key="1">
    <source>
        <dbReference type="ARBA" id="ARBA00008601"/>
    </source>
</evidence>
<keyword evidence="3" id="KW-0378">Hydrolase</keyword>
<proteinExistence type="inferred from homology"/>
<keyword evidence="4" id="KW-0904">Protein phosphatase</keyword>
<evidence type="ECO:0000256" key="4">
    <source>
        <dbReference type="ARBA" id="ARBA00022912"/>
    </source>
</evidence>
<evidence type="ECO:0000256" key="3">
    <source>
        <dbReference type="ARBA" id="ARBA00022801"/>
    </source>
</evidence>
<dbReference type="AlphaFoldDB" id="A0A7S1TCR3"/>
<dbReference type="InterPro" id="IPR029021">
    <property type="entry name" value="Prot-tyrosine_phosphatase-like"/>
</dbReference>
<comment type="similarity">
    <text evidence="1">Belongs to the protein-tyrosine phosphatase family. Non-receptor class dual specificity subfamily.</text>
</comment>
<dbReference type="PANTHER" id="PTHR10159">
    <property type="entry name" value="DUAL SPECIFICITY PROTEIN PHOSPHATASE"/>
    <property type="match status" value="1"/>
</dbReference>
<feature type="region of interest" description="Disordered" evidence="5">
    <location>
        <begin position="200"/>
        <end position="229"/>
    </location>
</feature>
<dbReference type="EC" id="3.1.3.48" evidence="2"/>
<evidence type="ECO:0000259" key="6">
    <source>
        <dbReference type="PROSITE" id="PS50054"/>
    </source>
</evidence>
<gene>
    <name evidence="8" type="ORF">CCAE0312_LOCUS4778</name>
</gene>
<dbReference type="SUPFAM" id="SSF52799">
    <property type="entry name" value="(Phosphotyrosine protein) phosphatases II"/>
    <property type="match status" value="1"/>
</dbReference>
<dbReference type="GO" id="GO:0004725">
    <property type="term" value="F:protein tyrosine phosphatase activity"/>
    <property type="evidence" value="ECO:0007669"/>
    <property type="project" value="UniProtKB-EC"/>
</dbReference>
<dbReference type="InterPro" id="IPR020422">
    <property type="entry name" value="TYR_PHOSPHATASE_DUAL_dom"/>
</dbReference>
<feature type="domain" description="Tyrosine specific protein phosphatases" evidence="7">
    <location>
        <begin position="112"/>
        <end position="173"/>
    </location>
</feature>
<dbReference type="InterPro" id="IPR000340">
    <property type="entry name" value="Dual-sp_phosphatase_cat-dom"/>
</dbReference>
<dbReference type="Gene3D" id="3.90.190.10">
    <property type="entry name" value="Protein tyrosine phosphatase superfamily"/>
    <property type="match status" value="1"/>
</dbReference>
<dbReference type="PANTHER" id="PTHR10159:SF519">
    <property type="entry name" value="DUAL SPECIFICITY PROTEIN PHOSPHATASE MPK3"/>
    <property type="match status" value="1"/>
</dbReference>
<dbReference type="InterPro" id="IPR000387">
    <property type="entry name" value="Tyr_Pase_dom"/>
</dbReference>
<sequence>MRATGWVTDTADDGITFEEGTPEKRALSQVQVILEGTAEKNLVDRHGPWRLLNHIVLGDLFHAMDVVLLRRVGVTHVLNLSPQTVKTSKSHYAASRLPVEYKAVWAEDSMDYDILRDLRECHSFLDRGRKSGGIVLVHCHAGVNRSVSVLISYLMVTLQRSLAEVVQYVYEIRGIILTNSKFVEQLVLFASFNDLLQSPDRRESSKRKPGRPVYRDSQGRIIPMDESEEEEETHKLIAASGLLVDVESPVYPVTGSSIDSVDETEFNDEMEGNTVTATDRDSTDGNLIAASGLLADL</sequence>
<dbReference type="PROSITE" id="PS50056">
    <property type="entry name" value="TYR_PHOSPHATASE_2"/>
    <property type="match status" value="1"/>
</dbReference>
<protein>
    <recommendedName>
        <fullName evidence="2">protein-tyrosine-phosphatase</fullName>
        <ecNumber evidence="2">3.1.3.48</ecNumber>
    </recommendedName>
</protein>
<accession>A0A7S1TCR3</accession>
<organism evidence="8">
    <name type="scientific">Compsopogon caeruleus</name>
    <dbReference type="NCBI Taxonomy" id="31354"/>
    <lineage>
        <taxon>Eukaryota</taxon>
        <taxon>Rhodophyta</taxon>
        <taxon>Compsopogonophyceae</taxon>
        <taxon>Compsopogonales</taxon>
        <taxon>Compsopogonaceae</taxon>
        <taxon>Compsopogon</taxon>
    </lineage>
</organism>
<evidence type="ECO:0000256" key="5">
    <source>
        <dbReference type="SAM" id="MobiDB-lite"/>
    </source>
</evidence>
<dbReference type="GO" id="GO:0043409">
    <property type="term" value="P:negative regulation of MAPK cascade"/>
    <property type="evidence" value="ECO:0007669"/>
    <property type="project" value="TreeGrafter"/>
</dbReference>
<dbReference type="CDD" id="cd14498">
    <property type="entry name" value="DSP"/>
    <property type="match status" value="1"/>
</dbReference>